<evidence type="ECO:0000259" key="1">
    <source>
        <dbReference type="Pfam" id="PF00496"/>
    </source>
</evidence>
<keyword evidence="3" id="KW-1185">Reference proteome</keyword>
<dbReference type="AlphaFoldDB" id="A0A5C6E8C7"/>
<dbReference type="Pfam" id="PF00496">
    <property type="entry name" value="SBP_bac_5"/>
    <property type="match status" value="1"/>
</dbReference>
<dbReference type="SUPFAM" id="SSF53850">
    <property type="entry name" value="Periplasmic binding protein-like II"/>
    <property type="match status" value="1"/>
</dbReference>
<name>A0A5C6E8C7_9BACT</name>
<gene>
    <name evidence="2" type="ORF">Q31b_14630</name>
</gene>
<feature type="domain" description="Solute-binding protein family 5" evidence="1">
    <location>
        <begin position="492"/>
        <end position="704"/>
    </location>
</feature>
<evidence type="ECO:0000313" key="2">
    <source>
        <dbReference type="EMBL" id="TWU43931.1"/>
    </source>
</evidence>
<accession>A0A5C6E8C7</accession>
<dbReference type="PANTHER" id="PTHR30290:SF83">
    <property type="entry name" value="ABC TRANSPORTER SUBSTRATE-BINDING PROTEIN"/>
    <property type="match status" value="1"/>
</dbReference>
<reference evidence="2 3" key="1">
    <citation type="submission" date="2019-02" db="EMBL/GenBank/DDBJ databases">
        <title>Deep-cultivation of Planctomycetes and their phenomic and genomic characterization uncovers novel biology.</title>
        <authorList>
            <person name="Wiegand S."/>
            <person name="Jogler M."/>
            <person name="Boedeker C."/>
            <person name="Pinto D."/>
            <person name="Vollmers J."/>
            <person name="Rivas-Marin E."/>
            <person name="Kohn T."/>
            <person name="Peeters S.H."/>
            <person name="Heuer A."/>
            <person name="Rast P."/>
            <person name="Oberbeckmann S."/>
            <person name="Bunk B."/>
            <person name="Jeske O."/>
            <person name="Meyerdierks A."/>
            <person name="Storesund J.E."/>
            <person name="Kallscheuer N."/>
            <person name="Luecker S."/>
            <person name="Lage O.M."/>
            <person name="Pohl T."/>
            <person name="Merkel B.J."/>
            <person name="Hornburger P."/>
            <person name="Mueller R.-W."/>
            <person name="Bruemmer F."/>
            <person name="Labrenz M."/>
            <person name="Spormann A.M."/>
            <person name="Op Den Camp H."/>
            <person name="Overmann J."/>
            <person name="Amann R."/>
            <person name="Jetten M.S.M."/>
            <person name="Mascher T."/>
            <person name="Medema M.H."/>
            <person name="Devos D.P."/>
            <person name="Kaster A.-K."/>
            <person name="Ovreas L."/>
            <person name="Rohde M."/>
            <person name="Galperin M.Y."/>
            <person name="Jogler C."/>
        </authorList>
    </citation>
    <scope>NUCLEOTIDE SEQUENCE [LARGE SCALE GENOMIC DNA]</scope>
    <source>
        <strain evidence="2 3">Q31b</strain>
    </source>
</reference>
<evidence type="ECO:0000313" key="3">
    <source>
        <dbReference type="Proteomes" id="UP000315471"/>
    </source>
</evidence>
<comment type="caution">
    <text evidence="2">The sequence shown here is derived from an EMBL/GenBank/DDBJ whole genome shotgun (WGS) entry which is preliminary data.</text>
</comment>
<dbReference type="GO" id="GO:0015833">
    <property type="term" value="P:peptide transport"/>
    <property type="evidence" value="ECO:0007669"/>
    <property type="project" value="TreeGrafter"/>
</dbReference>
<dbReference type="Proteomes" id="UP000315471">
    <property type="component" value="Unassembled WGS sequence"/>
</dbReference>
<dbReference type="Gene3D" id="3.40.190.10">
    <property type="entry name" value="Periplasmic binding protein-like II"/>
    <property type="match status" value="1"/>
</dbReference>
<dbReference type="InterPro" id="IPR000914">
    <property type="entry name" value="SBP_5_dom"/>
</dbReference>
<dbReference type="GO" id="GO:1904680">
    <property type="term" value="F:peptide transmembrane transporter activity"/>
    <property type="evidence" value="ECO:0007669"/>
    <property type="project" value="TreeGrafter"/>
</dbReference>
<protein>
    <submittedName>
        <fullName evidence="2">Extracellular solute-binding protein</fullName>
    </submittedName>
</protein>
<sequence length="812" mass="91892">MTTSAASKKYNRRPLGIIMVLLMQLIFDARPIRVSGLPTRKKWIAANAWSLFCLALFTTPLQAQIVNYADSGVPDPVGLELLQEEPHDLIFFTEESGGGWVKTPLLDLPGRRMPSNPEGGLLFEVLGIETQKLTAKWEDIERIDFWEKRLERETADLIAKQDFKGAYPFLAVLIRDYPERPGIKELRAEYLLQDSVYRARQGDFKATLATLEELHRFAPEYKKDVVLRALSGVTDRLMKKLVDDEQFTLAQQMLARLEKEYGARQLTSITKWNDSFLAMAMEKRKEALAAKDREDYRAARLLARESVELSPGIEGGQLLVREIDTIYPLVRVGVLQTATVLDPTRIDNWASRRSGRLVYRTLFEMKGAGPEGGEYDFVFGDTEMTPDRMQLDLDLQPEKLPPPLDQVRGFYLADVLAARAQRTSPTYFPAWAAAVDAIGLSGPQRIECLLRRPHVLPTCLLQVPIDGEWFGGKPGEPTGTYRRDVVTDDTVRYVLAREPDSPQQIKEIVEVRTESASDGVTMLLKGELDMLDQLFPADAIQLSRSDDIRVEKYPLPTVHMLIPCSDHPFVAESTFRRALLYAINRQDILQGELLQGMEFPGCQVVSGPFPAGMDPNDPLGYAYDQEILARGYEPRLSQLLMTMNENQMKSEAERKKDEVPEMKPIRLAFPSDNLSRVACEAISTQWKLVGLEVELVELPVGRTFPDADTADLVYVAAAIWEPIIDARRLLGPSGLAGSTDQLVGLGLRRLEEARNWREVRDQLLVLHGITHHELPVIPLWQMVDSYAYRRSLRGVGRDIVSLYQDADKWRWQ</sequence>
<organism evidence="2 3">
    <name type="scientific">Novipirellula aureliae</name>
    <dbReference type="NCBI Taxonomy" id="2527966"/>
    <lineage>
        <taxon>Bacteria</taxon>
        <taxon>Pseudomonadati</taxon>
        <taxon>Planctomycetota</taxon>
        <taxon>Planctomycetia</taxon>
        <taxon>Pirellulales</taxon>
        <taxon>Pirellulaceae</taxon>
        <taxon>Novipirellula</taxon>
    </lineage>
</organism>
<dbReference type="InterPro" id="IPR039424">
    <property type="entry name" value="SBP_5"/>
</dbReference>
<dbReference type="Gene3D" id="3.10.105.10">
    <property type="entry name" value="Dipeptide-binding Protein, Domain 3"/>
    <property type="match status" value="1"/>
</dbReference>
<dbReference type="EMBL" id="SJPY01000002">
    <property type="protein sequence ID" value="TWU43931.1"/>
    <property type="molecule type" value="Genomic_DNA"/>
</dbReference>
<proteinExistence type="predicted"/>
<dbReference type="PANTHER" id="PTHR30290">
    <property type="entry name" value="PERIPLASMIC BINDING COMPONENT OF ABC TRANSPORTER"/>
    <property type="match status" value="1"/>
</dbReference>